<dbReference type="Gene3D" id="3.40.50.1260">
    <property type="entry name" value="Phosphoglycerate kinase, N-terminal domain"/>
    <property type="match status" value="2"/>
</dbReference>
<evidence type="ECO:0000256" key="5">
    <source>
        <dbReference type="ARBA" id="ARBA00022777"/>
    </source>
</evidence>
<gene>
    <name evidence="9" type="primary">pgk/tpi</name>
    <name evidence="7" type="synonym">pgk</name>
    <name evidence="9" type="ORF">G6CMJM_00011</name>
</gene>
<keyword evidence="6 7" id="KW-0067">ATP-binding</keyword>
<dbReference type="RefSeq" id="WP_129718456.1">
    <property type="nucleotide sequence ID" value="NZ_PRLK01000001.1"/>
</dbReference>
<dbReference type="SUPFAM" id="SSF53748">
    <property type="entry name" value="Phosphoglycerate kinase"/>
    <property type="match status" value="1"/>
</dbReference>
<sequence>MLKHKRLYAIIFTKLENKKENMFNKKTVKDASLKDKVVLLRADYNVPISYDDNGSAHILNDFRIKASLPTIEYLINQGVKKIIIVSHLGRPQSVESLADIDELEKLPNGKRKYSLMPVFKHLKNLLQERDYYFPMNFHATPIFSRTHYPVPIAKADDDYKIEMLENIRFCKDEKRNSLGLAQALKQITGAGIFVQDGFGVVHRGHSSTEAIAKIMPSYAGLLIEKEVGTLYSMLTTPKRPFIAVLGGGKISDKLPLIEKFIALSDKILITGAIANTFLQYKGYNIGKSKIEDGQTEIIESIYEKAIRKVGIQNIDNFIILPSDIAVKVEGTNSKRIDKDLADINNNDSILDIGHKTIRMVKNELKNAETVIWNGTAGVTELEGFKAGSAAIAESMHEIAKNGGTSIIGGGDTSSFVLNWCEDKKVDANDFSLISTGGGATLELISGEILPGLEILPSKRRNINNRSK</sequence>
<dbReference type="Proteomes" id="UP001190925">
    <property type="component" value="Unassembled WGS sequence"/>
</dbReference>
<keyword evidence="4 7" id="KW-0547">Nucleotide-binding</keyword>
<feature type="binding site" evidence="7">
    <location>
        <position position="63"/>
    </location>
    <ligand>
        <name>substrate</name>
    </ligand>
</feature>
<feature type="binding site" evidence="7">
    <location>
        <position position="253"/>
    </location>
    <ligand>
        <name>ATP</name>
        <dbReference type="ChEBI" id="CHEBI:30616"/>
    </ligand>
</feature>
<dbReference type="PRINTS" id="PR00477">
    <property type="entry name" value="PHGLYCKINASE"/>
</dbReference>
<comment type="pathway">
    <text evidence="7">Carbohydrate degradation; glycolysis; pyruvate from D-glyceraldehyde 3-phosphate: step 2/5.</text>
</comment>
<comment type="similarity">
    <text evidence="7 8">Belongs to the phosphoglycerate kinase family.</text>
</comment>
<feature type="binding site" evidence="7">
    <location>
        <position position="380"/>
    </location>
    <ligand>
        <name>ATP</name>
        <dbReference type="ChEBI" id="CHEBI:30616"/>
    </ligand>
</feature>
<dbReference type="EMBL" id="PRLK01000001">
    <property type="protein sequence ID" value="RYC72919.1"/>
    <property type="molecule type" value="Genomic_DNA"/>
</dbReference>
<keyword evidence="7" id="KW-0963">Cytoplasm</keyword>
<feature type="binding site" evidence="7">
    <location>
        <begin position="43"/>
        <end position="45"/>
    </location>
    <ligand>
        <name>substrate</name>
    </ligand>
</feature>
<comment type="subcellular location">
    <subcellularLocation>
        <location evidence="7">Cytoplasm</location>
    </subcellularLocation>
</comment>
<dbReference type="PANTHER" id="PTHR11406">
    <property type="entry name" value="PHOSPHOGLYCERATE KINASE"/>
    <property type="match status" value="1"/>
</dbReference>
<protein>
    <recommendedName>
        <fullName evidence="2 7">Phosphoglycerate kinase</fullName>
        <ecNumber evidence="2 7">2.7.2.3</ecNumber>
    </recommendedName>
</protein>
<feature type="binding site" evidence="7">
    <location>
        <begin position="409"/>
        <end position="412"/>
    </location>
    <ligand>
        <name>ATP</name>
        <dbReference type="ChEBI" id="CHEBI:30616"/>
    </ligand>
</feature>
<dbReference type="InterPro" id="IPR015824">
    <property type="entry name" value="Phosphoglycerate_kinase_N"/>
</dbReference>
<feature type="binding site" evidence="7">
    <location>
        <position position="168"/>
    </location>
    <ligand>
        <name>substrate</name>
    </ligand>
</feature>
<keyword evidence="10" id="KW-1185">Reference proteome</keyword>
<evidence type="ECO:0000313" key="10">
    <source>
        <dbReference type="Proteomes" id="UP001190925"/>
    </source>
</evidence>
<evidence type="ECO:0000256" key="8">
    <source>
        <dbReference type="RuleBase" id="RU000532"/>
    </source>
</evidence>
<dbReference type="InterPro" id="IPR036043">
    <property type="entry name" value="Phosphoglycerate_kinase_sf"/>
</dbReference>
<keyword evidence="5 7" id="KW-0418">Kinase</keyword>
<comment type="subunit">
    <text evidence="7">Monomer.</text>
</comment>
<dbReference type="PIRSF" id="PIRSF000724">
    <property type="entry name" value="Pgk"/>
    <property type="match status" value="1"/>
</dbReference>
<feature type="binding site" evidence="7">
    <location>
        <position position="203"/>
    </location>
    <ligand>
        <name>substrate</name>
    </ligand>
</feature>
<feature type="binding site" evidence="7">
    <location>
        <begin position="87"/>
        <end position="90"/>
    </location>
    <ligand>
        <name>substrate</name>
    </ligand>
</feature>
<comment type="caution">
    <text evidence="7">Lacks conserved residue(s) required for the propagation of feature annotation.</text>
</comment>
<organism evidence="9 10">
    <name type="scientific">Candidatus Nanogingivalis gingivitcus</name>
    <dbReference type="NCBI Taxonomy" id="2171992"/>
    <lineage>
        <taxon>Bacteria</taxon>
        <taxon>Candidatus Saccharimonadota</taxon>
        <taxon>Candidatus Nanosyncoccalia</taxon>
        <taxon>Candidatus Nanogingivales</taxon>
        <taxon>Candidatus Nanogingivalaceae</taxon>
        <taxon>Candidatus Nanogingivalis</taxon>
    </lineage>
</organism>
<evidence type="ECO:0000256" key="1">
    <source>
        <dbReference type="ARBA" id="ARBA00000642"/>
    </source>
</evidence>
<dbReference type="PANTHER" id="PTHR11406:SF23">
    <property type="entry name" value="PHOSPHOGLYCERATE KINASE 1, CHLOROPLASTIC-RELATED"/>
    <property type="match status" value="1"/>
</dbReference>
<proteinExistence type="inferred from homology"/>
<dbReference type="PROSITE" id="PS00111">
    <property type="entry name" value="PGLYCERATE_KINASE"/>
    <property type="match status" value="1"/>
</dbReference>
<evidence type="ECO:0000256" key="3">
    <source>
        <dbReference type="ARBA" id="ARBA00022679"/>
    </source>
</evidence>
<keyword evidence="3 7" id="KW-0808">Transferase</keyword>
<reference evidence="9 10" key="1">
    <citation type="journal article" date="2018" name="bioRxiv">
        <title>Evidence of independent acquisition and adaption of ultra-small bacteria to human hosts across the highly diverse yet reduced genomes of the phylum Saccharibacteria.</title>
        <authorList>
            <person name="McLean J.S."/>
            <person name="Bor B."/>
            <person name="To T.T."/>
            <person name="Liu Q."/>
            <person name="Kearns K.A."/>
            <person name="Solden L.M."/>
            <person name="Wrighton K.C."/>
            <person name="He X."/>
            <person name="Shi W."/>
        </authorList>
    </citation>
    <scope>NUCLEOTIDE SEQUENCE [LARGE SCALE GENOMIC DNA]</scope>
    <source>
        <strain evidence="9 10">TM7_CMJM_G6_1_HOT_870</strain>
    </source>
</reference>
<evidence type="ECO:0000256" key="7">
    <source>
        <dbReference type="HAMAP-Rule" id="MF_00145"/>
    </source>
</evidence>
<evidence type="ECO:0000313" key="9">
    <source>
        <dbReference type="EMBL" id="RYC72919.1"/>
    </source>
</evidence>
<evidence type="ECO:0000256" key="2">
    <source>
        <dbReference type="ARBA" id="ARBA00013061"/>
    </source>
</evidence>
<dbReference type="Pfam" id="PF00162">
    <property type="entry name" value="PGK"/>
    <property type="match status" value="1"/>
</dbReference>
<dbReference type="EC" id="2.7.2.3" evidence="2 7"/>
<comment type="caution">
    <text evidence="9">The sequence shown here is derived from an EMBL/GenBank/DDBJ whole genome shotgun (WGS) entry which is preliminary data.</text>
</comment>
<name>A0ABY0FJ14_9BACT</name>
<comment type="catalytic activity">
    <reaction evidence="1 7 8">
        <text>(2R)-3-phosphoglycerate + ATP = (2R)-3-phospho-glyceroyl phosphate + ADP</text>
        <dbReference type="Rhea" id="RHEA:14801"/>
        <dbReference type="ChEBI" id="CHEBI:30616"/>
        <dbReference type="ChEBI" id="CHEBI:57604"/>
        <dbReference type="ChEBI" id="CHEBI:58272"/>
        <dbReference type="ChEBI" id="CHEBI:456216"/>
        <dbReference type="EC" id="2.7.2.3"/>
    </reaction>
</comment>
<dbReference type="HAMAP" id="MF_00145">
    <property type="entry name" value="Phosphoglyc_kinase"/>
    <property type="match status" value="1"/>
</dbReference>
<dbReference type="InterPro" id="IPR001576">
    <property type="entry name" value="Phosphoglycerate_kinase"/>
</dbReference>
<reference evidence="9 10" key="2">
    <citation type="journal article" date="2020" name="Cell Rep.">
        <title>Acquisition and Adaptation of Ultra-small Parasitic Reduced Genome Bacteria to Mammalian Hosts.</title>
        <authorList>
            <person name="McLean J.S."/>
            <person name="Bor B."/>
            <person name="Kerns K.A."/>
            <person name="Liu Q."/>
            <person name="To T.T."/>
            <person name="Solden L."/>
            <person name="Hendrickson E.L."/>
            <person name="Wrighton K."/>
            <person name="Shi W."/>
            <person name="He X."/>
        </authorList>
    </citation>
    <scope>NUCLEOTIDE SEQUENCE [LARGE SCALE GENOMIC DNA]</scope>
    <source>
        <strain evidence="9 10">TM7_CMJM_G6_1_HOT_870</strain>
    </source>
</reference>
<evidence type="ECO:0000256" key="4">
    <source>
        <dbReference type="ARBA" id="ARBA00022741"/>
    </source>
</evidence>
<evidence type="ECO:0000256" key="6">
    <source>
        <dbReference type="ARBA" id="ARBA00022840"/>
    </source>
</evidence>
<dbReference type="InterPro" id="IPR015911">
    <property type="entry name" value="Phosphoglycerate_kinase_CS"/>
</dbReference>
<keyword evidence="7" id="KW-0324">Glycolysis</keyword>
<accession>A0ABY0FJ14</accession>